<evidence type="ECO:0000313" key="1">
    <source>
        <dbReference type="EMBL" id="KAK1257548.1"/>
    </source>
</evidence>
<dbReference type="EMBL" id="JAUJYN010000040">
    <property type="protein sequence ID" value="KAK1257548.1"/>
    <property type="molecule type" value="Genomic_DNA"/>
</dbReference>
<dbReference type="AlphaFoldDB" id="A0AAV9A148"/>
<sequence length="78" mass="7943">MVPFSEAPLDGRVGKGLMFDGSMESDEGEVVEEGVEVGEELGTDVDGKIVEEAGADGVVEINTGGGISGGAGMDLRER</sequence>
<comment type="caution">
    <text evidence="1">The sequence shown here is derived from an EMBL/GenBank/DDBJ whole genome shotgun (WGS) entry which is preliminary data.</text>
</comment>
<evidence type="ECO:0000313" key="2">
    <source>
        <dbReference type="Proteomes" id="UP001179952"/>
    </source>
</evidence>
<dbReference type="Proteomes" id="UP001179952">
    <property type="component" value="Unassembled WGS sequence"/>
</dbReference>
<keyword evidence="2" id="KW-1185">Reference proteome</keyword>
<organism evidence="1 2">
    <name type="scientific">Acorus gramineus</name>
    <name type="common">Dwarf sweet flag</name>
    <dbReference type="NCBI Taxonomy" id="55184"/>
    <lineage>
        <taxon>Eukaryota</taxon>
        <taxon>Viridiplantae</taxon>
        <taxon>Streptophyta</taxon>
        <taxon>Embryophyta</taxon>
        <taxon>Tracheophyta</taxon>
        <taxon>Spermatophyta</taxon>
        <taxon>Magnoliopsida</taxon>
        <taxon>Liliopsida</taxon>
        <taxon>Acoraceae</taxon>
        <taxon>Acorus</taxon>
    </lineage>
</organism>
<accession>A0AAV9A148</accession>
<reference evidence="1" key="1">
    <citation type="journal article" date="2023" name="Nat. Commun.">
        <title>Diploid and tetraploid genomes of Acorus and the evolution of monocots.</title>
        <authorList>
            <person name="Ma L."/>
            <person name="Liu K.W."/>
            <person name="Li Z."/>
            <person name="Hsiao Y.Y."/>
            <person name="Qi Y."/>
            <person name="Fu T."/>
            <person name="Tang G.D."/>
            <person name="Zhang D."/>
            <person name="Sun W.H."/>
            <person name="Liu D.K."/>
            <person name="Li Y."/>
            <person name="Chen G.Z."/>
            <person name="Liu X.D."/>
            <person name="Liao X.Y."/>
            <person name="Jiang Y.T."/>
            <person name="Yu X."/>
            <person name="Hao Y."/>
            <person name="Huang J."/>
            <person name="Zhao X.W."/>
            <person name="Ke S."/>
            <person name="Chen Y.Y."/>
            <person name="Wu W.L."/>
            <person name="Hsu J.L."/>
            <person name="Lin Y.F."/>
            <person name="Huang M.D."/>
            <person name="Li C.Y."/>
            <person name="Huang L."/>
            <person name="Wang Z.W."/>
            <person name="Zhao X."/>
            <person name="Zhong W.Y."/>
            <person name="Peng D.H."/>
            <person name="Ahmad S."/>
            <person name="Lan S."/>
            <person name="Zhang J.S."/>
            <person name="Tsai W.C."/>
            <person name="Van de Peer Y."/>
            <person name="Liu Z.J."/>
        </authorList>
    </citation>
    <scope>NUCLEOTIDE SEQUENCE</scope>
    <source>
        <strain evidence="1">SCP</strain>
    </source>
</reference>
<reference evidence="1" key="2">
    <citation type="submission" date="2023-06" db="EMBL/GenBank/DDBJ databases">
        <authorList>
            <person name="Ma L."/>
            <person name="Liu K.-W."/>
            <person name="Li Z."/>
            <person name="Hsiao Y.-Y."/>
            <person name="Qi Y."/>
            <person name="Fu T."/>
            <person name="Tang G."/>
            <person name="Zhang D."/>
            <person name="Sun W.-H."/>
            <person name="Liu D.-K."/>
            <person name="Li Y."/>
            <person name="Chen G.-Z."/>
            <person name="Liu X.-D."/>
            <person name="Liao X.-Y."/>
            <person name="Jiang Y.-T."/>
            <person name="Yu X."/>
            <person name="Hao Y."/>
            <person name="Huang J."/>
            <person name="Zhao X.-W."/>
            <person name="Ke S."/>
            <person name="Chen Y.-Y."/>
            <person name="Wu W.-L."/>
            <person name="Hsu J.-L."/>
            <person name="Lin Y.-F."/>
            <person name="Huang M.-D."/>
            <person name="Li C.-Y."/>
            <person name="Huang L."/>
            <person name="Wang Z.-W."/>
            <person name="Zhao X."/>
            <person name="Zhong W.-Y."/>
            <person name="Peng D.-H."/>
            <person name="Ahmad S."/>
            <person name="Lan S."/>
            <person name="Zhang J.-S."/>
            <person name="Tsai W.-C."/>
            <person name="Van De Peer Y."/>
            <person name="Liu Z.-J."/>
        </authorList>
    </citation>
    <scope>NUCLEOTIDE SEQUENCE</scope>
    <source>
        <strain evidence="1">SCP</strain>
        <tissue evidence="1">Leaves</tissue>
    </source>
</reference>
<gene>
    <name evidence="1" type="ORF">QJS04_geneDACA025066</name>
</gene>
<protein>
    <submittedName>
        <fullName evidence="1">Uncharacterized protein</fullName>
    </submittedName>
</protein>
<name>A0AAV9A148_ACOGR</name>
<proteinExistence type="predicted"/>